<gene>
    <name evidence="2" type="ORF">Fmac_021984</name>
</gene>
<evidence type="ECO:0000256" key="1">
    <source>
        <dbReference type="ARBA" id="ARBA00009431"/>
    </source>
</evidence>
<name>A0ABD1LYE5_9FABA</name>
<dbReference type="Gene3D" id="3.40.50.1820">
    <property type="entry name" value="alpha/beta hydrolase"/>
    <property type="match status" value="1"/>
</dbReference>
<proteinExistence type="inferred from homology"/>
<dbReference type="Proteomes" id="UP001603857">
    <property type="component" value="Unassembled WGS sequence"/>
</dbReference>
<reference evidence="2 3" key="1">
    <citation type="submission" date="2024-08" db="EMBL/GenBank/DDBJ databases">
        <title>Insights into the chromosomal genome structure of Flemingia macrophylla.</title>
        <authorList>
            <person name="Ding Y."/>
            <person name="Zhao Y."/>
            <person name="Bi W."/>
            <person name="Wu M."/>
            <person name="Zhao G."/>
            <person name="Gong Y."/>
            <person name="Li W."/>
            <person name="Zhang P."/>
        </authorList>
    </citation>
    <scope>NUCLEOTIDE SEQUENCE [LARGE SCALE GENOMIC DNA]</scope>
    <source>
        <strain evidence="2">DYQJB</strain>
        <tissue evidence="2">Leaf</tissue>
    </source>
</reference>
<evidence type="ECO:0000313" key="3">
    <source>
        <dbReference type="Proteomes" id="UP001603857"/>
    </source>
</evidence>
<dbReference type="SUPFAM" id="SSF53474">
    <property type="entry name" value="alpha/beta-Hydrolases"/>
    <property type="match status" value="1"/>
</dbReference>
<protein>
    <submittedName>
        <fullName evidence="2">Uncharacterized protein</fullName>
    </submittedName>
</protein>
<dbReference type="InterPro" id="IPR001563">
    <property type="entry name" value="Peptidase_S10"/>
</dbReference>
<comment type="caution">
    <text evidence="2">The sequence shown here is derived from an EMBL/GenBank/DDBJ whole genome shotgun (WGS) entry which is preliminary data.</text>
</comment>
<evidence type="ECO:0000313" key="2">
    <source>
        <dbReference type="EMBL" id="KAL2328557.1"/>
    </source>
</evidence>
<sequence length="113" mass="12310">MENAKSALAAIPSLLEDGIKLLLYVGEEDLLCNWIGNSRWVHAMEWSGQKAFGTSPTLKLMVDGVEAGTLNSFGPLSFLKLHEAGHLVPMDQPKAALQMLKSWMGGNLTQTNK</sequence>
<keyword evidence="3" id="KW-1185">Reference proteome</keyword>
<dbReference type="InterPro" id="IPR029058">
    <property type="entry name" value="AB_hydrolase_fold"/>
</dbReference>
<dbReference type="EMBL" id="JBGMDY010000007">
    <property type="protein sequence ID" value="KAL2328557.1"/>
    <property type="molecule type" value="Genomic_DNA"/>
</dbReference>
<accession>A0ABD1LYE5</accession>
<dbReference type="AlphaFoldDB" id="A0ABD1LYE5"/>
<dbReference type="Pfam" id="PF00450">
    <property type="entry name" value="Peptidase_S10"/>
    <property type="match status" value="1"/>
</dbReference>
<organism evidence="2 3">
    <name type="scientific">Flemingia macrophylla</name>
    <dbReference type="NCBI Taxonomy" id="520843"/>
    <lineage>
        <taxon>Eukaryota</taxon>
        <taxon>Viridiplantae</taxon>
        <taxon>Streptophyta</taxon>
        <taxon>Embryophyta</taxon>
        <taxon>Tracheophyta</taxon>
        <taxon>Spermatophyta</taxon>
        <taxon>Magnoliopsida</taxon>
        <taxon>eudicotyledons</taxon>
        <taxon>Gunneridae</taxon>
        <taxon>Pentapetalae</taxon>
        <taxon>rosids</taxon>
        <taxon>fabids</taxon>
        <taxon>Fabales</taxon>
        <taxon>Fabaceae</taxon>
        <taxon>Papilionoideae</taxon>
        <taxon>50 kb inversion clade</taxon>
        <taxon>NPAAA clade</taxon>
        <taxon>indigoferoid/millettioid clade</taxon>
        <taxon>Phaseoleae</taxon>
        <taxon>Flemingia</taxon>
    </lineage>
</organism>
<comment type="similarity">
    <text evidence="1">Belongs to the peptidase S10 family.</text>
</comment>